<dbReference type="SUPFAM" id="SSF49764">
    <property type="entry name" value="HSP20-like chaperones"/>
    <property type="match status" value="1"/>
</dbReference>
<accession>A0A4R7G0U8</accession>
<dbReference type="RefSeq" id="WP_133726367.1">
    <property type="nucleotide sequence ID" value="NZ_SOAN01000007.1"/>
</dbReference>
<proteinExistence type="inferred from homology"/>
<protein>
    <submittedName>
        <fullName evidence="5">Hsp20/alpha crystallin family protein</fullName>
    </submittedName>
</protein>
<dbReference type="Pfam" id="PF00011">
    <property type="entry name" value="HSP20"/>
    <property type="match status" value="1"/>
</dbReference>
<feature type="domain" description="SHSP" evidence="4">
    <location>
        <begin position="29"/>
        <end position="137"/>
    </location>
</feature>
<dbReference type="InterPro" id="IPR002068">
    <property type="entry name" value="A-crystallin/Hsp20_dom"/>
</dbReference>
<gene>
    <name evidence="5" type="ORF">EV640_10782</name>
</gene>
<dbReference type="Proteomes" id="UP000294506">
    <property type="component" value="Unassembled WGS sequence"/>
</dbReference>
<evidence type="ECO:0000256" key="2">
    <source>
        <dbReference type="RuleBase" id="RU003616"/>
    </source>
</evidence>
<dbReference type="AlphaFoldDB" id="A0A4R7G0U8"/>
<evidence type="ECO:0000259" key="4">
    <source>
        <dbReference type="PROSITE" id="PS01031"/>
    </source>
</evidence>
<evidence type="ECO:0000313" key="5">
    <source>
        <dbReference type="EMBL" id="TDS84686.1"/>
    </source>
</evidence>
<dbReference type="CDD" id="cd06464">
    <property type="entry name" value="ACD_sHsps-like"/>
    <property type="match status" value="1"/>
</dbReference>
<dbReference type="Gene3D" id="2.60.40.790">
    <property type="match status" value="1"/>
</dbReference>
<dbReference type="InterPro" id="IPR008978">
    <property type="entry name" value="HSP20-like_chaperone"/>
</dbReference>
<evidence type="ECO:0000256" key="3">
    <source>
        <dbReference type="SAM" id="MobiDB-lite"/>
    </source>
</evidence>
<evidence type="ECO:0000256" key="1">
    <source>
        <dbReference type="PROSITE-ProRule" id="PRU00285"/>
    </source>
</evidence>
<organism evidence="5 6">
    <name type="scientific">Nesterenkonia aurantiaca</name>
    <dbReference type="NCBI Taxonomy" id="1436010"/>
    <lineage>
        <taxon>Bacteria</taxon>
        <taxon>Bacillati</taxon>
        <taxon>Actinomycetota</taxon>
        <taxon>Actinomycetes</taxon>
        <taxon>Micrococcales</taxon>
        <taxon>Micrococcaceae</taxon>
        <taxon>Nesterenkonia</taxon>
    </lineage>
</organism>
<reference evidence="5 6" key="1">
    <citation type="submission" date="2019-03" db="EMBL/GenBank/DDBJ databases">
        <title>Genomic Encyclopedia of Type Strains, Phase III (KMG-III): the genomes of soil and plant-associated and newly described type strains.</title>
        <authorList>
            <person name="Whitman W."/>
        </authorList>
    </citation>
    <scope>NUCLEOTIDE SEQUENCE [LARGE SCALE GENOMIC DNA]</scope>
    <source>
        <strain evidence="5 6">DSM 27373</strain>
    </source>
</reference>
<evidence type="ECO:0000313" key="6">
    <source>
        <dbReference type="Proteomes" id="UP000294506"/>
    </source>
</evidence>
<dbReference type="EMBL" id="SOAN01000007">
    <property type="protein sequence ID" value="TDS84686.1"/>
    <property type="molecule type" value="Genomic_DNA"/>
</dbReference>
<feature type="region of interest" description="Disordered" evidence="3">
    <location>
        <begin position="155"/>
        <end position="183"/>
    </location>
</feature>
<sequence>MAETLVRRDPITGAEVPRCDLPEDVILRALRGKLHTIHLRDEPGEGLVIEAMLPNFDASDITIDVHQGELSIRAEHDADGEGTQYLVRGGSSFYRRVTLPSGAQQDLICADFQDGTLRVTIPVSDPTSDRASDLRSARPLVPLTGRAGVDVLLRVHPEPPPPGGHNSVDPHPSPAALEASHEH</sequence>
<name>A0A4R7G0U8_9MICC</name>
<comment type="similarity">
    <text evidence="1 2">Belongs to the small heat shock protein (HSP20) family.</text>
</comment>
<comment type="caution">
    <text evidence="5">The sequence shown here is derived from an EMBL/GenBank/DDBJ whole genome shotgun (WGS) entry which is preliminary data.</text>
</comment>
<dbReference type="PROSITE" id="PS01031">
    <property type="entry name" value="SHSP"/>
    <property type="match status" value="1"/>
</dbReference>
<keyword evidence="6" id="KW-1185">Reference proteome</keyword>